<reference evidence="2" key="1">
    <citation type="journal article" date="2016" name="Nature">
        <title>Genome evolution in the allotetraploid frog Xenopus laevis.</title>
        <authorList>
            <person name="Session A.M."/>
            <person name="Uno Y."/>
            <person name="Kwon T."/>
            <person name="Chapman J.A."/>
            <person name="Toyoda A."/>
            <person name="Takahashi S."/>
            <person name="Fukui A."/>
            <person name="Hikosaka A."/>
            <person name="Suzuki A."/>
            <person name="Kondo M."/>
            <person name="van Heeringen S.J."/>
            <person name="Quigley I."/>
            <person name="Heinz S."/>
            <person name="Ogino H."/>
            <person name="Ochi H."/>
            <person name="Hellsten U."/>
            <person name="Lyons J.B."/>
            <person name="Simakov O."/>
            <person name="Putnam N."/>
            <person name="Stites J."/>
            <person name="Kuroki Y."/>
            <person name="Tanaka T."/>
            <person name="Michiue T."/>
            <person name="Watanabe M."/>
            <person name="Bogdanovic O."/>
            <person name="Lister R."/>
            <person name="Georgiou G."/>
            <person name="Paranjpe S.S."/>
            <person name="van Kruijsbergen I."/>
            <person name="Shu S."/>
            <person name="Carlson J."/>
            <person name="Kinoshita T."/>
            <person name="Ohta Y."/>
            <person name="Mawaribuchi S."/>
            <person name="Jenkins J."/>
            <person name="Grimwood J."/>
            <person name="Schmutz J."/>
            <person name="Mitros T."/>
            <person name="Mozaffari S.V."/>
            <person name="Suzuki Y."/>
            <person name="Haramoto Y."/>
            <person name="Yamamoto T.S."/>
            <person name="Takagi C."/>
            <person name="Heald R."/>
            <person name="Miller K."/>
            <person name="Haudenschild C."/>
            <person name="Kitzman J."/>
            <person name="Nakayama T."/>
            <person name="Izutsu Y."/>
            <person name="Robert J."/>
            <person name="Fortriede J."/>
            <person name="Burns K."/>
            <person name="Lotay V."/>
            <person name="Karimi K."/>
            <person name="Yasuoka Y."/>
            <person name="Dichmann D.S."/>
            <person name="Flajnik M.F."/>
            <person name="Houston D.W."/>
            <person name="Shendure J."/>
            <person name="DuPasquier L."/>
            <person name="Vize P.D."/>
            <person name="Zorn A.M."/>
            <person name="Ito M."/>
            <person name="Marcotte E.M."/>
            <person name="Wallingford J.B."/>
            <person name="Ito Y."/>
            <person name="Asashima M."/>
            <person name="Ueno N."/>
            <person name="Matsuda Y."/>
            <person name="Veenstra G.J."/>
            <person name="Fujiyama A."/>
            <person name="Harland R.M."/>
            <person name="Taira M."/>
            <person name="Rokhsar D.S."/>
        </authorList>
    </citation>
    <scope>NUCLEOTIDE SEQUENCE [LARGE SCALE GENOMIC DNA]</scope>
    <source>
        <strain evidence="2">J</strain>
    </source>
</reference>
<evidence type="ECO:0000313" key="2">
    <source>
        <dbReference type="Proteomes" id="UP000694892"/>
    </source>
</evidence>
<gene>
    <name evidence="1" type="ORF">XELAEV_18033974mg</name>
</gene>
<dbReference type="Proteomes" id="UP000694892">
    <property type="component" value="Chromosome 6S"/>
</dbReference>
<proteinExistence type="predicted"/>
<protein>
    <submittedName>
        <fullName evidence="1">Uncharacterized protein</fullName>
    </submittedName>
</protein>
<evidence type="ECO:0000313" key="1">
    <source>
        <dbReference type="EMBL" id="OCT74985.1"/>
    </source>
</evidence>
<dbReference type="EMBL" id="CM004477">
    <property type="protein sequence ID" value="OCT74985.1"/>
    <property type="molecule type" value="Genomic_DNA"/>
</dbReference>
<organism evidence="1 2">
    <name type="scientific">Xenopus laevis</name>
    <name type="common">African clawed frog</name>
    <dbReference type="NCBI Taxonomy" id="8355"/>
    <lineage>
        <taxon>Eukaryota</taxon>
        <taxon>Metazoa</taxon>
        <taxon>Chordata</taxon>
        <taxon>Craniata</taxon>
        <taxon>Vertebrata</taxon>
        <taxon>Euteleostomi</taxon>
        <taxon>Amphibia</taxon>
        <taxon>Batrachia</taxon>
        <taxon>Anura</taxon>
        <taxon>Pipoidea</taxon>
        <taxon>Pipidae</taxon>
        <taxon>Xenopodinae</taxon>
        <taxon>Xenopus</taxon>
        <taxon>Xenopus</taxon>
    </lineage>
</organism>
<name>A0A974CLL8_XENLA</name>
<accession>A0A974CLL8</accession>
<sequence>MIWKPSGSHLLWWQERRPRTELGYISVSISRSTLSIIKLNCSIMISLLYSYTVQQGTICFWGGLYKQ</sequence>
<dbReference type="AlphaFoldDB" id="A0A974CLL8"/>